<keyword evidence="1" id="KW-0472">Membrane</keyword>
<dbReference type="AlphaFoldDB" id="A0A1Y1JHK2"/>
<keyword evidence="1" id="KW-1133">Transmembrane helix</keyword>
<keyword evidence="1" id="KW-0812">Transmembrane</keyword>
<feature type="transmembrane region" description="Helical" evidence="1">
    <location>
        <begin position="7"/>
        <end position="26"/>
    </location>
</feature>
<protein>
    <submittedName>
        <fullName evidence="2">Uncharacterized protein</fullName>
    </submittedName>
</protein>
<comment type="caution">
    <text evidence="2">The sequence shown here is derived from an EMBL/GenBank/DDBJ whole genome shotgun (WGS) entry which is preliminary data.</text>
</comment>
<dbReference type="GeneID" id="39748733"/>
<organism evidence="2 3">
    <name type="scientific">Plasmodium gonderi</name>
    <dbReference type="NCBI Taxonomy" id="77519"/>
    <lineage>
        <taxon>Eukaryota</taxon>
        <taxon>Sar</taxon>
        <taxon>Alveolata</taxon>
        <taxon>Apicomplexa</taxon>
        <taxon>Aconoidasida</taxon>
        <taxon>Haemosporida</taxon>
        <taxon>Plasmodiidae</taxon>
        <taxon>Plasmodium</taxon>
        <taxon>Plasmodium (Plasmodium)</taxon>
    </lineage>
</organism>
<dbReference type="EMBL" id="BDQF01000012">
    <property type="protein sequence ID" value="GAW82001.1"/>
    <property type="molecule type" value="Genomic_DNA"/>
</dbReference>
<proteinExistence type="predicted"/>
<sequence length="624" mass="73782">MPTFLICLYYLNFLIEVLLGIHIFGIDSQFLLKCRESISARGNTRWIRNLTERDTGNDGTIVNDKGLTINELEELCKNRDPCFANKIYGISLYDTKELFVEITNFVLYQDYEEHVKTEKKIFTFTYRTLTFMEEKIKDKIEELVSTAKRDIDELFGNYDFLDKKELESISNLNLFLDINGNQDVLLVNGIDVYFYIMEVKFSKKIPINTQNALENFTELLNHNESIFSEYIKKVYKIEKDIKAYLVTGGNRFPLDYTHWNNSYIKITQNVAVRAFLDDFFNYFYDLEKKIKGNSSKVTRIDMHFLNGTLQAINDIIKSTIEQKTYKLFEMLNKLFYGDLKSILGFFTYIFDKERKKNEVILNAIASEKTGDVYDNNFLFDIESLYTEEKKDIETSVSRFSDFMKTNFGFNIHGKNVQMLKSNISNSDKKKEIMKLFKIIVHELLCRKQVVEFFNLLNLMKRNSKTVISYFRRMSGYLTKKNDSSIFVETKKLIPLMSKFFEIKERNCCDLKEKDSDTNIFELMKQIKNTLYRYRVSIKILHLLIEELKLAKELNAEYDAIVTEKKKKQKESYGNMEIDKEKRDEAYEKALKEWTKKLESKKLAIDSNKNAILFYLCLIKEFKLN</sequence>
<dbReference type="OMA" id="HELLCRK"/>
<evidence type="ECO:0000313" key="3">
    <source>
        <dbReference type="Proteomes" id="UP000195521"/>
    </source>
</evidence>
<gene>
    <name evidence="2" type="ORF">PGO_114550</name>
</gene>
<dbReference type="Proteomes" id="UP000195521">
    <property type="component" value="Unassembled WGS sequence"/>
</dbReference>
<evidence type="ECO:0000256" key="1">
    <source>
        <dbReference type="SAM" id="Phobius"/>
    </source>
</evidence>
<reference evidence="3" key="1">
    <citation type="submission" date="2017-04" db="EMBL/GenBank/DDBJ databases">
        <title>Plasmodium gonderi genome.</title>
        <authorList>
            <person name="Arisue N."/>
            <person name="Honma H."/>
            <person name="Kawai S."/>
            <person name="Tougan T."/>
            <person name="Tanabe K."/>
            <person name="Horii T."/>
        </authorList>
    </citation>
    <scope>NUCLEOTIDE SEQUENCE [LARGE SCALE GENOMIC DNA]</scope>
    <source>
        <strain evidence="3">ATCC 30045</strain>
    </source>
</reference>
<dbReference type="RefSeq" id="XP_028544590.1">
    <property type="nucleotide sequence ID" value="XM_028688789.1"/>
</dbReference>
<dbReference type="OrthoDB" id="384111at2759"/>
<evidence type="ECO:0000313" key="2">
    <source>
        <dbReference type="EMBL" id="GAW82001.1"/>
    </source>
</evidence>
<name>A0A1Y1JHK2_PLAGO</name>
<keyword evidence="3" id="KW-1185">Reference proteome</keyword>
<accession>A0A1Y1JHK2</accession>